<dbReference type="InterPro" id="IPR054293">
    <property type="entry name" value="DUF7029"/>
</dbReference>
<dbReference type="EMBL" id="JARKIE010000310">
    <property type="protein sequence ID" value="KAJ7655461.1"/>
    <property type="molecule type" value="Genomic_DNA"/>
</dbReference>
<feature type="region of interest" description="Disordered" evidence="1">
    <location>
        <begin position="600"/>
        <end position="624"/>
    </location>
</feature>
<evidence type="ECO:0000313" key="5">
    <source>
        <dbReference type="Proteomes" id="UP001221757"/>
    </source>
</evidence>
<keyword evidence="5" id="KW-1185">Reference proteome</keyword>
<reference evidence="4" key="1">
    <citation type="submission" date="2023-03" db="EMBL/GenBank/DDBJ databases">
        <title>Massive genome expansion in bonnet fungi (Mycena s.s.) driven by repeated elements and novel gene families across ecological guilds.</title>
        <authorList>
            <consortium name="Lawrence Berkeley National Laboratory"/>
            <person name="Harder C.B."/>
            <person name="Miyauchi S."/>
            <person name="Viragh M."/>
            <person name="Kuo A."/>
            <person name="Thoen E."/>
            <person name="Andreopoulos B."/>
            <person name="Lu D."/>
            <person name="Skrede I."/>
            <person name="Drula E."/>
            <person name="Henrissat B."/>
            <person name="Morin E."/>
            <person name="Kohler A."/>
            <person name="Barry K."/>
            <person name="LaButti K."/>
            <person name="Morin E."/>
            <person name="Salamov A."/>
            <person name="Lipzen A."/>
            <person name="Mereny Z."/>
            <person name="Hegedus B."/>
            <person name="Baldrian P."/>
            <person name="Stursova M."/>
            <person name="Weitz H."/>
            <person name="Taylor A."/>
            <person name="Grigoriev I.V."/>
            <person name="Nagy L.G."/>
            <person name="Martin F."/>
            <person name="Kauserud H."/>
        </authorList>
    </citation>
    <scope>NUCLEOTIDE SEQUENCE</scope>
    <source>
        <strain evidence="4">CBHHK067</strain>
    </source>
</reference>
<evidence type="ECO:0000259" key="3">
    <source>
        <dbReference type="Pfam" id="PF22974"/>
    </source>
</evidence>
<protein>
    <recommendedName>
        <fullName evidence="3">DUF7029 domain-containing protein</fullName>
    </recommendedName>
</protein>
<evidence type="ECO:0000256" key="2">
    <source>
        <dbReference type="SAM" id="SignalP"/>
    </source>
</evidence>
<sequence length="784" mass="84907">MYYIYLAAFFLGCLLNVFAIPSAISTQVLHPHTEAPVHHLTLHPGIHPDEDLSDLNNLKAKKASSLYYVAPPGSTVGGASVVELTHLYPAVSLERSHFVTSVTCDATSTSITVTFADGFSFRTAFDDWKTHRTGFLLISYVPGCGSGTDSLERSFHLISGIVGSQKDRRIVCQAKAIPIHRTIHHDQEIRVHAATYEVKSHQGGEMGADSHSAPPTNTSLVLATPNTRTSDLAVHIYERGFFDFVVKVLKVLKKFYPPAIIIGYVADQFAFNKQVVGRATFDTQQIAPFNGTFESEDDSYLLYRKEFGAVATKRERGGGGTRPRPKPGTNSTSTTDKSIEFLCVGCGIRIDVYLTANLVGTFGSGFVQANVKVEANVTATLVLGIKANYEYSDSKNLTTIQAPIPHASLLIPKILEIGAFAVLDIGLDYKLNLQGLLKTGFFCVWTNVGASLDLKNPSNSALLGNWGVGSNCHRVVDAKVELTMEIVPFVKFGLQIKASVLSDVTDKLSGQLSLVEKVGIKLTAKVSTKPDKCPRGIPKFSGDLTSLLYITATGLTDIPLHDEFLYHLFAICLKWGILRGHRDLTDDNNSDIIDGVGNLLPGPGTGPQDVDNSKPRGTTIRWGTPDTTVTWAESSVLVRNDELNPYSPPGGGFGKSPPWLSQDSVVYATSSGDFLCAASSFITDYGFAKLETMSRVGDGYIELGLGYPANGTAYIVAADTVNTYHLIICSHADGFNHVYVANSTKIRHGLPGIPLDKRMILFGDIPEGEFLCGDPYLTPVVEID</sequence>
<feature type="chain" id="PRO_5042217821" description="DUF7029 domain-containing protein" evidence="2">
    <location>
        <begin position="20"/>
        <end position="784"/>
    </location>
</feature>
<accession>A0AAD7G3J4</accession>
<dbReference type="Pfam" id="PF22974">
    <property type="entry name" value="DUF7029"/>
    <property type="match status" value="1"/>
</dbReference>
<feature type="signal peptide" evidence="2">
    <location>
        <begin position="1"/>
        <end position="19"/>
    </location>
</feature>
<feature type="region of interest" description="Disordered" evidence="1">
    <location>
        <begin position="313"/>
        <end position="333"/>
    </location>
</feature>
<comment type="caution">
    <text evidence="4">The sequence shown here is derived from an EMBL/GenBank/DDBJ whole genome shotgun (WGS) entry which is preliminary data.</text>
</comment>
<name>A0AAD7G3J4_MYCRO</name>
<dbReference type="AlphaFoldDB" id="A0AAD7G3J4"/>
<keyword evidence="2" id="KW-0732">Signal</keyword>
<proteinExistence type="predicted"/>
<gene>
    <name evidence="4" type="ORF">B0H17DRAFT_1146452</name>
</gene>
<evidence type="ECO:0000313" key="4">
    <source>
        <dbReference type="EMBL" id="KAJ7655461.1"/>
    </source>
</evidence>
<organism evidence="4 5">
    <name type="scientific">Mycena rosella</name>
    <name type="common">Pink bonnet</name>
    <name type="synonym">Agaricus rosellus</name>
    <dbReference type="NCBI Taxonomy" id="1033263"/>
    <lineage>
        <taxon>Eukaryota</taxon>
        <taxon>Fungi</taxon>
        <taxon>Dikarya</taxon>
        <taxon>Basidiomycota</taxon>
        <taxon>Agaricomycotina</taxon>
        <taxon>Agaricomycetes</taxon>
        <taxon>Agaricomycetidae</taxon>
        <taxon>Agaricales</taxon>
        <taxon>Marasmiineae</taxon>
        <taxon>Mycenaceae</taxon>
        <taxon>Mycena</taxon>
    </lineage>
</organism>
<dbReference type="Proteomes" id="UP001221757">
    <property type="component" value="Unassembled WGS sequence"/>
</dbReference>
<feature type="domain" description="DUF7029" evidence="3">
    <location>
        <begin position="87"/>
        <end position="185"/>
    </location>
</feature>
<evidence type="ECO:0000256" key="1">
    <source>
        <dbReference type="SAM" id="MobiDB-lite"/>
    </source>
</evidence>